<feature type="domain" description="Replication protein A OB" evidence="7">
    <location>
        <begin position="4"/>
        <end position="99"/>
    </location>
</feature>
<keyword evidence="9" id="KW-1185">Reference proteome</keyword>
<proteinExistence type="inferred from homology"/>
<dbReference type="InterPro" id="IPR031657">
    <property type="entry name" value="REPA_OB_2"/>
</dbReference>
<evidence type="ECO:0000313" key="9">
    <source>
        <dbReference type="Proteomes" id="UP001151760"/>
    </source>
</evidence>
<evidence type="ECO:0000256" key="4">
    <source>
        <dbReference type="ARBA" id="ARBA00022833"/>
    </source>
</evidence>
<dbReference type="EMBL" id="BQNB010018583">
    <property type="protein sequence ID" value="GJT75982.1"/>
    <property type="molecule type" value="Genomic_DNA"/>
</dbReference>
<evidence type="ECO:0000256" key="2">
    <source>
        <dbReference type="ARBA" id="ARBA00022723"/>
    </source>
</evidence>
<dbReference type="PANTHER" id="PTHR47165">
    <property type="entry name" value="OS03G0429900 PROTEIN"/>
    <property type="match status" value="1"/>
</dbReference>
<dbReference type="SUPFAM" id="SSF50249">
    <property type="entry name" value="Nucleic acid-binding proteins"/>
    <property type="match status" value="2"/>
</dbReference>
<comment type="caution">
    <text evidence="8">The sequence shown here is derived from an EMBL/GenBank/DDBJ whole genome shotgun (WGS) entry which is preliminary data.</text>
</comment>
<dbReference type="Pfam" id="PF08646">
    <property type="entry name" value="Rep_fac-A_C"/>
    <property type="match status" value="1"/>
</dbReference>
<evidence type="ECO:0000313" key="8">
    <source>
        <dbReference type="EMBL" id="GJT75982.1"/>
    </source>
</evidence>
<dbReference type="Pfam" id="PF16900">
    <property type="entry name" value="REPA_OB_2"/>
    <property type="match status" value="1"/>
</dbReference>
<evidence type="ECO:0000256" key="5">
    <source>
        <dbReference type="ARBA" id="ARBA00023125"/>
    </source>
</evidence>
<name>A0ABQ5GM72_9ASTR</name>
<accession>A0ABQ5GM72</accession>
<organism evidence="8 9">
    <name type="scientific">Tanacetum coccineum</name>
    <dbReference type="NCBI Taxonomy" id="301880"/>
    <lineage>
        <taxon>Eukaryota</taxon>
        <taxon>Viridiplantae</taxon>
        <taxon>Streptophyta</taxon>
        <taxon>Embryophyta</taxon>
        <taxon>Tracheophyta</taxon>
        <taxon>Spermatophyta</taxon>
        <taxon>Magnoliopsida</taxon>
        <taxon>eudicotyledons</taxon>
        <taxon>Gunneridae</taxon>
        <taxon>Pentapetalae</taxon>
        <taxon>asterids</taxon>
        <taxon>campanulids</taxon>
        <taxon>Asterales</taxon>
        <taxon>Asteraceae</taxon>
        <taxon>Asteroideae</taxon>
        <taxon>Anthemideae</taxon>
        <taxon>Anthemidinae</taxon>
        <taxon>Tanacetum</taxon>
    </lineage>
</organism>
<protein>
    <submittedName>
        <fullName evidence="8">Nucleic acid-binding, OB-fold protein</fullName>
    </submittedName>
</protein>
<evidence type="ECO:0000256" key="3">
    <source>
        <dbReference type="ARBA" id="ARBA00022771"/>
    </source>
</evidence>
<keyword evidence="2" id="KW-0479">Metal-binding</keyword>
<dbReference type="InterPro" id="IPR013955">
    <property type="entry name" value="Rep_factor-A_C"/>
</dbReference>
<keyword evidence="4" id="KW-0862">Zinc</keyword>
<feature type="domain" description="Replication factor A C-terminal" evidence="6">
    <location>
        <begin position="144"/>
        <end position="254"/>
    </location>
</feature>
<evidence type="ECO:0000259" key="7">
    <source>
        <dbReference type="Pfam" id="PF16900"/>
    </source>
</evidence>
<keyword evidence="3" id="KW-0863">Zinc-finger</keyword>
<dbReference type="Gene3D" id="2.40.50.140">
    <property type="entry name" value="Nucleic acid-binding proteins"/>
    <property type="match status" value="2"/>
</dbReference>
<dbReference type="InterPro" id="IPR012340">
    <property type="entry name" value="NA-bd_OB-fold"/>
</dbReference>
<reference evidence="8" key="1">
    <citation type="journal article" date="2022" name="Int. J. Mol. Sci.">
        <title>Draft Genome of Tanacetum Coccineum: Genomic Comparison of Closely Related Tanacetum-Family Plants.</title>
        <authorList>
            <person name="Yamashiro T."/>
            <person name="Shiraishi A."/>
            <person name="Nakayama K."/>
            <person name="Satake H."/>
        </authorList>
    </citation>
    <scope>NUCLEOTIDE SEQUENCE</scope>
</reference>
<dbReference type="Proteomes" id="UP001151760">
    <property type="component" value="Unassembled WGS sequence"/>
</dbReference>
<evidence type="ECO:0000259" key="6">
    <source>
        <dbReference type="Pfam" id="PF08646"/>
    </source>
</evidence>
<dbReference type="PANTHER" id="PTHR47165:SF4">
    <property type="entry name" value="OS03G0429900 PROTEIN"/>
    <property type="match status" value="1"/>
</dbReference>
<dbReference type="CDD" id="cd04476">
    <property type="entry name" value="RPA1_DBD_C"/>
    <property type="match status" value="1"/>
</dbReference>
<reference evidence="8" key="2">
    <citation type="submission" date="2022-01" db="EMBL/GenBank/DDBJ databases">
        <authorList>
            <person name="Yamashiro T."/>
            <person name="Shiraishi A."/>
            <person name="Satake H."/>
            <person name="Nakayama K."/>
        </authorList>
    </citation>
    <scope>NUCLEOTIDE SEQUENCE</scope>
</reference>
<comment type="similarity">
    <text evidence="1">Belongs to the replication factor A protein 1 family.</text>
</comment>
<sequence>MKTQRQYIQDYLGCILSISDITPFGNANTGQGWFRKVDIENLDGNVVEFTMWDDLAKQFNKEEIEKLSRSIIIAVSSCKVSKYRDLQLSVTSATYYYINPQTPEAEYAYTEYRYENLEQEKLRNRQTLHTLIQQNPETFPGVRFTCVATITSVAENRSWNYASCSECNKKSTKVDGIYSCEDHGIQEPLTYRYNFKATVSDATAVAYFTFFTKAGEKIVGSPCSELVARYKSMDQRQLPIDLVNIIGKTQIFQIHFTPSARQGSGQFTVVDILDIQPALETEQTGITLDVTTTEVTEESTSKDKDKSDT</sequence>
<evidence type="ECO:0000256" key="1">
    <source>
        <dbReference type="ARBA" id="ARBA00005690"/>
    </source>
</evidence>
<gene>
    <name evidence="8" type="ORF">Tco_1042707</name>
</gene>
<keyword evidence="5" id="KW-0238">DNA-binding</keyword>
<dbReference type="InterPro" id="IPR047192">
    <property type="entry name" value="Euk_RPA1_DBD_C"/>
</dbReference>